<protein>
    <submittedName>
        <fullName evidence="2">Uncharacterized protein</fullName>
    </submittedName>
</protein>
<reference evidence="2 3" key="1">
    <citation type="journal article" date="2011" name="Cell">
        <title>The monarch butterfly genome yields insights into long-distance migration.</title>
        <authorList>
            <person name="Zhan S."/>
            <person name="Merlin C."/>
            <person name="Boore J.L."/>
            <person name="Reppert S.M."/>
        </authorList>
    </citation>
    <scope>NUCLEOTIDE SEQUENCE [LARGE SCALE GENOMIC DNA]</scope>
    <source>
        <strain evidence="2">F-2</strain>
    </source>
</reference>
<evidence type="ECO:0000313" key="3">
    <source>
        <dbReference type="Proteomes" id="UP000007151"/>
    </source>
</evidence>
<comment type="caution">
    <text evidence="2">The sequence shown here is derived from an EMBL/GenBank/DDBJ whole genome shotgun (WGS) entry which is preliminary data.</text>
</comment>
<dbReference type="Proteomes" id="UP000007151">
    <property type="component" value="Unassembled WGS sequence"/>
</dbReference>
<evidence type="ECO:0000256" key="1">
    <source>
        <dbReference type="SAM" id="SignalP"/>
    </source>
</evidence>
<feature type="chain" id="PRO_5011114579" evidence="1">
    <location>
        <begin position="22"/>
        <end position="66"/>
    </location>
</feature>
<dbReference type="KEGG" id="dpl:KGM_210412"/>
<dbReference type="EMBL" id="AGBW02012454">
    <property type="protein sequence ID" value="OWR45038.1"/>
    <property type="molecule type" value="Genomic_DNA"/>
</dbReference>
<keyword evidence="1" id="KW-0732">Signal</keyword>
<sequence length="66" mass="7045">MAAKAITVCIFVLLCISSISTSPAPAFADNTSNQIIASGEVSLIAINENTNNGHIELNHKQNYIEK</sequence>
<dbReference type="InParanoid" id="A0A212EU75"/>
<dbReference type="AlphaFoldDB" id="A0A212EU75"/>
<keyword evidence="3" id="KW-1185">Reference proteome</keyword>
<organism evidence="2 3">
    <name type="scientific">Danaus plexippus plexippus</name>
    <dbReference type="NCBI Taxonomy" id="278856"/>
    <lineage>
        <taxon>Eukaryota</taxon>
        <taxon>Metazoa</taxon>
        <taxon>Ecdysozoa</taxon>
        <taxon>Arthropoda</taxon>
        <taxon>Hexapoda</taxon>
        <taxon>Insecta</taxon>
        <taxon>Pterygota</taxon>
        <taxon>Neoptera</taxon>
        <taxon>Endopterygota</taxon>
        <taxon>Lepidoptera</taxon>
        <taxon>Glossata</taxon>
        <taxon>Ditrysia</taxon>
        <taxon>Papilionoidea</taxon>
        <taxon>Nymphalidae</taxon>
        <taxon>Danainae</taxon>
        <taxon>Danaini</taxon>
        <taxon>Danaina</taxon>
        <taxon>Danaus</taxon>
        <taxon>Danaus</taxon>
    </lineage>
</organism>
<feature type="signal peptide" evidence="1">
    <location>
        <begin position="1"/>
        <end position="21"/>
    </location>
</feature>
<gene>
    <name evidence="2" type="ORF">KGM_210412</name>
</gene>
<accession>A0A212EU75</accession>
<name>A0A212EU75_DANPL</name>
<proteinExistence type="predicted"/>
<evidence type="ECO:0000313" key="2">
    <source>
        <dbReference type="EMBL" id="OWR45038.1"/>
    </source>
</evidence>